<proteinExistence type="inferred from homology"/>
<feature type="transmembrane region" description="Helical" evidence="10">
    <location>
        <begin position="482"/>
        <end position="507"/>
    </location>
</feature>
<feature type="transmembrane region" description="Helical" evidence="10">
    <location>
        <begin position="562"/>
        <end position="581"/>
    </location>
</feature>
<keyword evidence="6 10" id="KW-1133">Transmembrane helix</keyword>
<feature type="transmembrane region" description="Helical" evidence="10">
    <location>
        <begin position="969"/>
        <end position="989"/>
    </location>
</feature>
<keyword evidence="3" id="KW-0813">Transport</keyword>
<organism evidence="13 14">
    <name type="scientific">Clathrus columnatus</name>
    <dbReference type="NCBI Taxonomy" id="1419009"/>
    <lineage>
        <taxon>Eukaryota</taxon>
        <taxon>Fungi</taxon>
        <taxon>Dikarya</taxon>
        <taxon>Basidiomycota</taxon>
        <taxon>Agaricomycotina</taxon>
        <taxon>Agaricomycetes</taxon>
        <taxon>Phallomycetidae</taxon>
        <taxon>Phallales</taxon>
        <taxon>Clathraceae</taxon>
        <taxon>Clathrus</taxon>
    </lineage>
</organism>
<dbReference type="GO" id="GO:0006874">
    <property type="term" value="P:intracellular calcium ion homeostasis"/>
    <property type="evidence" value="ECO:0007669"/>
    <property type="project" value="TreeGrafter"/>
</dbReference>
<evidence type="ECO:0008006" key="15">
    <source>
        <dbReference type="Google" id="ProtNLM"/>
    </source>
</evidence>
<evidence type="ECO:0000256" key="7">
    <source>
        <dbReference type="ARBA" id="ARBA00023065"/>
    </source>
</evidence>
<feature type="region of interest" description="Disordered" evidence="9">
    <location>
        <begin position="255"/>
        <end position="306"/>
    </location>
</feature>
<feature type="domain" description="Sodium/calcium exchanger membrane region" evidence="11">
    <location>
        <begin position="529"/>
        <end position="656"/>
    </location>
</feature>
<keyword evidence="14" id="KW-1185">Reference proteome</keyword>
<name>A0AAV5APN3_9AGAM</name>
<evidence type="ECO:0000313" key="13">
    <source>
        <dbReference type="EMBL" id="GJJ15742.1"/>
    </source>
</evidence>
<accession>A0AAV5APN3</accession>
<feature type="transmembrane region" description="Helical" evidence="10">
    <location>
        <begin position="227"/>
        <end position="246"/>
    </location>
</feature>
<feature type="transmembrane region" description="Helical" evidence="10">
    <location>
        <begin position="936"/>
        <end position="957"/>
    </location>
</feature>
<dbReference type="GO" id="GO:0015369">
    <property type="term" value="F:calcium:proton antiporter activity"/>
    <property type="evidence" value="ECO:0007669"/>
    <property type="project" value="TreeGrafter"/>
</dbReference>
<feature type="transmembrane region" description="Helical" evidence="10">
    <location>
        <begin position="527"/>
        <end position="550"/>
    </location>
</feature>
<feature type="transmembrane region" description="Helical" evidence="10">
    <location>
        <begin position="626"/>
        <end position="646"/>
    </location>
</feature>
<dbReference type="EMBL" id="BPWL01000011">
    <property type="protein sequence ID" value="GJJ15742.1"/>
    <property type="molecule type" value="Genomic_DNA"/>
</dbReference>
<dbReference type="GO" id="GO:0012505">
    <property type="term" value="C:endomembrane system"/>
    <property type="evidence" value="ECO:0007669"/>
    <property type="project" value="UniProtKB-SubCell"/>
</dbReference>
<dbReference type="InterPro" id="IPR005185">
    <property type="entry name" value="YccF"/>
</dbReference>
<feature type="domain" description="Inner membrane component" evidence="12">
    <location>
        <begin position="194"/>
        <end position="243"/>
    </location>
</feature>
<evidence type="ECO:0000256" key="8">
    <source>
        <dbReference type="ARBA" id="ARBA00023136"/>
    </source>
</evidence>
<feature type="compositionally biased region" description="Low complexity" evidence="9">
    <location>
        <begin position="77"/>
        <end position="94"/>
    </location>
</feature>
<evidence type="ECO:0000256" key="5">
    <source>
        <dbReference type="ARBA" id="ARBA00022692"/>
    </source>
</evidence>
<evidence type="ECO:0000256" key="2">
    <source>
        <dbReference type="ARBA" id="ARBA00008170"/>
    </source>
</evidence>
<feature type="transmembrane region" description="Helical" evidence="10">
    <location>
        <begin position="196"/>
        <end position="220"/>
    </location>
</feature>
<feature type="transmembrane region" description="Helical" evidence="10">
    <location>
        <begin position="694"/>
        <end position="714"/>
    </location>
</feature>
<reference evidence="13" key="1">
    <citation type="submission" date="2021-10" db="EMBL/GenBank/DDBJ databases">
        <title>De novo Genome Assembly of Clathrus columnatus (Basidiomycota, Fungi) Using Illumina and Nanopore Sequence Data.</title>
        <authorList>
            <person name="Ogiso-Tanaka E."/>
            <person name="Itagaki H."/>
            <person name="Hosoya T."/>
            <person name="Hosaka K."/>
        </authorList>
    </citation>
    <scope>NUCLEOTIDE SEQUENCE</scope>
    <source>
        <strain evidence="13">MO-923</strain>
    </source>
</reference>
<sequence length="1082" mass="118590">MAGNVPSPSNVSDDEGGFSISSTPTPGPSVGMRRTWSEAPAHHHQGTSYFPTSPTAYRPTSPPIRRVSTSGSRYPQVSSSTRPYRSTSVSTVSRSPEDENVNGGSGDDDDDDTPGVSGAVDNDADAADVREREFTEEDPLTVKDRQLLINVEHPFGLPIWKPALYKKSRTVTRDAETELHSVPKAIIDRHFIPGNIVWAMFFGWWLAVIFFLVATVLWVISFGGNIYSDLVFGLSWYIYWPFGAFLEGDIEESRPEEGMTNGVADLPQPNQGSPSSATIRAHSPIPESNHETPNPEPGVPFTTHSTLSTVTPDRLYTRTVSWDSQQADERTGLFKRLGKSYGTVGSSTFKPVTSMVHVLEVLIFWLFFISIIAPLLLSVTLVCWALVLTIPMAKLNWELLTHMWRRPTQIRFRPAPPLSATSTPSLRPTATIPDSQDTLMPAAPITRLTAGQAAPQSAHSTVLLCTYRAAGLRYYKYTVGGVNIMFINLLPLVFFVIFDGLVLLPIAEHRKEVGLPLSRLLTFLTGRALIFIMSLLSVIPLSYFIGMAVASISAQSSIGMGAVINATFGSIIEVILYGIALTQNKGRLVEGSIVGSVLAGVLLMPGLSMCGGALRKKEQKFNSKSANVTSTMLIMAIIGVLTPTMFYQVYGNFTLICDGCPDNNATDAWSCNHCYYEHPDPTEDPFYQNTVKEFMYFCATILLFSYLIGLWFSLRTHASQIWQNPQQLMRPLDVGSLNMPGSHRLSISNRLTQLGLTGTLPTHRLQRKPSQATTVGSVGPQTRLPCVPTIVTPRAMSLSDSQETQARPVSPTQTRNIMNQITFAPVLESVDHAVKSHGLGPQGNMTTDDFTRAVAVATVSALRHQQNQVISPARMREVEEVAGGQGGHDAPSWSRGISASVLLACTFLYAIIAELLIEVVDVVLEGSGIQEKLLGITLFALVPNTTEFMNAISFAMNGNISLSMEIGSAYALQVCLLQIPAMVAFSAWYHPAKESMSNTFTLIFPRWDVIAMVLSIFLLTYTYIEAKANYHRGSILILSYLVLGAGFYYAPPLVEARTTFSPNLKGPTESYLRAVYTFLFAR</sequence>
<keyword evidence="7" id="KW-0406">Ion transport</keyword>
<feature type="transmembrane region" description="Helical" evidence="10">
    <location>
        <begin position="362"/>
        <end position="387"/>
    </location>
</feature>
<evidence type="ECO:0000256" key="6">
    <source>
        <dbReference type="ARBA" id="ARBA00022989"/>
    </source>
</evidence>
<feature type="compositionally biased region" description="Polar residues" evidence="9">
    <location>
        <begin position="67"/>
        <end position="76"/>
    </location>
</feature>
<feature type="compositionally biased region" description="Polar residues" evidence="9">
    <location>
        <begin position="268"/>
        <end position="278"/>
    </location>
</feature>
<comment type="similarity">
    <text evidence="2">Belongs to the Ca(2+):cation antiporter (CaCA) (TC 2.A.19) family.</text>
</comment>
<keyword evidence="5 10" id="KW-0812">Transmembrane</keyword>
<comment type="subcellular location">
    <subcellularLocation>
        <location evidence="1">Endomembrane system</location>
        <topology evidence="1">Multi-pass membrane protein</topology>
    </subcellularLocation>
</comment>
<feature type="compositionally biased region" description="Polar residues" evidence="9">
    <location>
        <begin position="1"/>
        <end position="11"/>
    </location>
</feature>
<dbReference type="PANTHER" id="PTHR31503:SF10">
    <property type="entry name" value="VNX1 PROTEIN"/>
    <property type="match status" value="1"/>
</dbReference>
<dbReference type="InterPro" id="IPR044880">
    <property type="entry name" value="NCX_ion-bd_dom_sf"/>
</dbReference>
<feature type="transmembrane region" description="Helical" evidence="10">
    <location>
        <begin position="1009"/>
        <end position="1026"/>
    </location>
</feature>
<evidence type="ECO:0000256" key="1">
    <source>
        <dbReference type="ARBA" id="ARBA00004127"/>
    </source>
</evidence>
<dbReference type="Pfam" id="PF03733">
    <property type="entry name" value="YccF"/>
    <property type="match status" value="1"/>
</dbReference>
<feature type="transmembrane region" description="Helical" evidence="10">
    <location>
        <begin position="1033"/>
        <end position="1050"/>
    </location>
</feature>
<dbReference type="InterPro" id="IPR004713">
    <property type="entry name" value="CaH_exchang"/>
</dbReference>
<dbReference type="GO" id="GO:0005774">
    <property type="term" value="C:vacuolar membrane"/>
    <property type="evidence" value="ECO:0007669"/>
    <property type="project" value="UniProtKB-ARBA"/>
</dbReference>
<evidence type="ECO:0000256" key="10">
    <source>
        <dbReference type="SAM" id="Phobius"/>
    </source>
</evidence>
<dbReference type="Gene3D" id="1.20.1420.30">
    <property type="entry name" value="NCX, central ion-binding region"/>
    <property type="match status" value="2"/>
</dbReference>
<dbReference type="FunFam" id="1.20.1420.30:FF:000014">
    <property type="entry name" value="Cation/H+ exchanger protein 2"/>
    <property type="match status" value="1"/>
</dbReference>
<feature type="compositionally biased region" description="Polar residues" evidence="9">
    <location>
        <begin position="46"/>
        <end position="55"/>
    </location>
</feature>
<feature type="transmembrane region" description="Helical" evidence="10">
    <location>
        <begin position="901"/>
        <end position="924"/>
    </location>
</feature>
<gene>
    <name evidence="13" type="ORF">Clacol_010020</name>
</gene>
<evidence type="ECO:0000259" key="11">
    <source>
        <dbReference type="Pfam" id="PF01699"/>
    </source>
</evidence>
<dbReference type="AlphaFoldDB" id="A0AAV5APN3"/>
<feature type="domain" description="Sodium/calcium exchanger membrane region" evidence="11">
    <location>
        <begin position="899"/>
        <end position="1043"/>
    </location>
</feature>
<feature type="transmembrane region" description="Helical" evidence="10">
    <location>
        <begin position="593"/>
        <end position="614"/>
    </location>
</feature>
<dbReference type="Proteomes" id="UP001050691">
    <property type="component" value="Unassembled WGS sequence"/>
</dbReference>
<protein>
    <recommendedName>
        <fullName evidence="15">Calcium/proton exchanger</fullName>
    </recommendedName>
</protein>
<evidence type="ECO:0000256" key="3">
    <source>
        <dbReference type="ARBA" id="ARBA00022448"/>
    </source>
</evidence>
<evidence type="ECO:0000259" key="12">
    <source>
        <dbReference type="Pfam" id="PF03733"/>
    </source>
</evidence>
<dbReference type="InterPro" id="IPR004837">
    <property type="entry name" value="NaCa_Exmemb"/>
</dbReference>
<keyword evidence="8 10" id="KW-0472">Membrane</keyword>
<feature type="region of interest" description="Disordered" evidence="9">
    <location>
        <begin position="1"/>
        <end position="136"/>
    </location>
</feature>
<dbReference type="PANTHER" id="PTHR31503">
    <property type="entry name" value="VACUOLAR CALCIUM ION TRANSPORTER"/>
    <property type="match status" value="1"/>
</dbReference>
<evidence type="ECO:0000256" key="9">
    <source>
        <dbReference type="SAM" id="MobiDB-lite"/>
    </source>
</evidence>
<comment type="caution">
    <text evidence="13">The sequence shown here is derived from an EMBL/GenBank/DDBJ whole genome shotgun (WGS) entry which is preliminary data.</text>
</comment>
<dbReference type="Pfam" id="PF01699">
    <property type="entry name" value="Na_Ca_ex"/>
    <property type="match status" value="2"/>
</dbReference>
<keyword evidence="4" id="KW-0597">Phosphoprotein</keyword>
<evidence type="ECO:0000256" key="4">
    <source>
        <dbReference type="ARBA" id="ARBA00022553"/>
    </source>
</evidence>
<evidence type="ECO:0000313" key="14">
    <source>
        <dbReference type="Proteomes" id="UP001050691"/>
    </source>
</evidence>